<evidence type="ECO:0000313" key="4">
    <source>
        <dbReference type="Proteomes" id="UP000277671"/>
    </source>
</evidence>
<dbReference type="Proteomes" id="UP000277671">
    <property type="component" value="Unassembled WGS sequence"/>
</dbReference>
<proteinExistence type="predicted"/>
<keyword evidence="2" id="KW-0732">Signal</keyword>
<evidence type="ECO:0000313" key="3">
    <source>
        <dbReference type="EMBL" id="RKR87757.1"/>
    </source>
</evidence>
<dbReference type="OrthoDB" id="3389462at2"/>
<name>A0A495JFS0_9ACTN</name>
<dbReference type="RefSeq" id="WP_121156481.1">
    <property type="nucleotide sequence ID" value="NZ_RBKT01000001.1"/>
</dbReference>
<evidence type="ECO:0000256" key="2">
    <source>
        <dbReference type="SAM" id="SignalP"/>
    </source>
</evidence>
<sequence length="199" mass="19682">MRRPLPAAVITTALLTAVLLAGSGCAAERPRTEGQAPSATTSADPGASTPGVPGPSGTPGPSNGAGAPSAGPGGPANPANPIPSVTGPAGGNAKEVCAAALKTNTDSGTAFVTDLMAMMQATGDGDTAAATAAKTRAERGLANWTSALKEHSSRASDPTLKSVLTELATQIGSMKPELNSINEIRLDELNQRIETLCGV</sequence>
<reference evidence="3 4" key="1">
    <citation type="submission" date="2018-10" db="EMBL/GenBank/DDBJ databases">
        <title>Sequencing the genomes of 1000 actinobacteria strains.</title>
        <authorList>
            <person name="Klenk H.-P."/>
        </authorList>
    </citation>
    <scope>NUCLEOTIDE SEQUENCE [LARGE SCALE GENOMIC DNA]</scope>
    <source>
        <strain evidence="3 4">DSM 45175</strain>
    </source>
</reference>
<feature type="signal peptide" evidence="2">
    <location>
        <begin position="1"/>
        <end position="26"/>
    </location>
</feature>
<feature type="compositionally biased region" description="Low complexity" evidence="1">
    <location>
        <begin position="59"/>
        <end position="84"/>
    </location>
</feature>
<keyword evidence="4" id="KW-1185">Reference proteome</keyword>
<comment type="caution">
    <text evidence="3">The sequence shown here is derived from an EMBL/GenBank/DDBJ whole genome shotgun (WGS) entry which is preliminary data.</text>
</comment>
<accession>A0A495JFS0</accession>
<evidence type="ECO:0000256" key="1">
    <source>
        <dbReference type="SAM" id="MobiDB-lite"/>
    </source>
</evidence>
<feature type="region of interest" description="Disordered" evidence="1">
    <location>
        <begin position="28"/>
        <end position="88"/>
    </location>
</feature>
<dbReference type="PROSITE" id="PS51257">
    <property type="entry name" value="PROKAR_LIPOPROTEIN"/>
    <property type="match status" value="1"/>
</dbReference>
<organism evidence="3 4">
    <name type="scientific">Micromonospora pisi</name>
    <dbReference type="NCBI Taxonomy" id="589240"/>
    <lineage>
        <taxon>Bacteria</taxon>
        <taxon>Bacillati</taxon>
        <taxon>Actinomycetota</taxon>
        <taxon>Actinomycetes</taxon>
        <taxon>Micromonosporales</taxon>
        <taxon>Micromonosporaceae</taxon>
        <taxon>Micromonospora</taxon>
    </lineage>
</organism>
<dbReference type="EMBL" id="RBKT01000001">
    <property type="protein sequence ID" value="RKR87757.1"/>
    <property type="molecule type" value="Genomic_DNA"/>
</dbReference>
<dbReference type="AlphaFoldDB" id="A0A495JFS0"/>
<feature type="chain" id="PRO_5019840662" evidence="2">
    <location>
        <begin position="27"/>
        <end position="199"/>
    </location>
</feature>
<gene>
    <name evidence="3" type="ORF">BDK92_2049</name>
</gene>
<protein>
    <submittedName>
        <fullName evidence="3">Uncharacterized protein</fullName>
    </submittedName>
</protein>